<dbReference type="RefSeq" id="WP_218007164.1">
    <property type="nucleotide sequence ID" value="NZ_JBIAXI010000047.1"/>
</dbReference>
<evidence type="ECO:0000313" key="1">
    <source>
        <dbReference type="EMBL" id="MFF4779325.1"/>
    </source>
</evidence>
<comment type="caution">
    <text evidence="1">The sequence shown here is derived from an EMBL/GenBank/DDBJ whole genome shotgun (WGS) entry which is preliminary data.</text>
</comment>
<protein>
    <submittedName>
        <fullName evidence="1">Uncharacterized protein</fullName>
    </submittedName>
</protein>
<sequence>MHDAAARIADLGDGGTNDLLISQVICTGELQTWFSAEHPVAAPLVRV</sequence>
<reference evidence="1 2" key="1">
    <citation type="submission" date="2024-10" db="EMBL/GenBank/DDBJ databases">
        <title>The Natural Products Discovery Center: Release of the First 8490 Sequenced Strains for Exploring Actinobacteria Biosynthetic Diversity.</title>
        <authorList>
            <person name="Kalkreuter E."/>
            <person name="Kautsar S.A."/>
            <person name="Yang D."/>
            <person name="Bader C.D."/>
            <person name="Teijaro C.N."/>
            <person name="Fluegel L."/>
            <person name="Davis C.M."/>
            <person name="Simpson J.R."/>
            <person name="Lauterbach L."/>
            <person name="Steele A.D."/>
            <person name="Gui C."/>
            <person name="Meng S."/>
            <person name="Li G."/>
            <person name="Viehrig K."/>
            <person name="Ye F."/>
            <person name="Su P."/>
            <person name="Kiefer A.F."/>
            <person name="Nichols A."/>
            <person name="Cepeda A.J."/>
            <person name="Yan W."/>
            <person name="Fan B."/>
            <person name="Jiang Y."/>
            <person name="Adhikari A."/>
            <person name="Zheng C.-J."/>
            <person name="Schuster L."/>
            <person name="Cowan T.M."/>
            <person name="Smanski M.J."/>
            <person name="Chevrette M.G."/>
            <person name="De Carvalho L.P.S."/>
            <person name="Shen B."/>
        </authorList>
    </citation>
    <scope>NUCLEOTIDE SEQUENCE [LARGE SCALE GENOMIC DNA]</scope>
    <source>
        <strain evidence="1 2">NPDC001281</strain>
    </source>
</reference>
<proteinExistence type="predicted"/>
<dbReference type="EMBL" id="JBIAXI010000047">
    <property type="protein sequence ID" value="MFF4779325.1"/>
    <property type="molecule type" value="Genomic_DNA"/>
</dbReference>
<accession>A0ABW6VJQ8</accession>
<evidence type="ECO:0000313" key="2">
    <source>
        <dbReference type="Proteomes" id="UP001602119"/>
    </source>
</evidence>
<organism evidence="1 2">
    <name type="scientific">Microtetraspora fusca</name>
    <dbReference type="NCBI Taxonomy" id="1997"/>
    <lineage>
        <taxon>Bacteria</taxon>
        <taxon>Bacillati</taxon>
        <taxon>Actinomycetota</taxon>
        <taxon>Actinomycetes</taxon>
        <taxon>Streptosporangiales</taxon>
        <taxon>Streptosporangiaceae</taxon>
        <taxon>Microtetraspora</taxon>
    </lineage>
</organism>
<name>A0ABW6VJQ8_MICFU</name>
<keyword evidence="2" id="KW-1185">Reference proteome</keyword>
<dbReference type="Proteomes" id="UP001602119">
    <property type="component" value="Unassembled WGS sequence"/>
</dbReference>
<gene>
    <name evidence="1" type="ORF">ACFY05_41565</name>
</gene>